<evidence type="ECO:0000256" key="3">
    <source>
        <dbReference type="ARBA" id="ARBA00013237"/>
    </source>
</evidence>
<dbReference type="Pfam" id="PF12324">
    <property type="entry name" value="HTH_15"/>
    <property type="match status" value="1"/>
</dbReference>
<comment type="catalytic activity">
    <reaction evidence="1">
        <text>an alkylmercury + H(+) = an alkane + Hg(2+)</text>
        <dbReference type="Rhea" id="RHEA:18777"/>
        <dbReference type="ChEBI" id="CHEBI:15378"/>
        <dbReference type="ChEBI" id="CHEBI:16793"/>
        <dbReference type="ChEBI" id="CHEBI:18310"/>
        <dbReference type="ChEBI" id="CHEBI:83725"/>
        <dbReference type="EC" id="4.99.1.2"/>
    </reaction>
</comment>
<dbReference type="Proteomes" id="UP000053923">
    <property type="component" value="Unassembled WGS sequence"/>
</dbReference>
<evidence type="ECO:0000256" key="9">
    <source>
        <dbReference type="ARBA" id="ARBA00031271"/>
    </source>
</evidence>
<dbReference type="AlphaFoldDB" id="A0A0X3VCQ2"/>
<dbReference type="InterPro" id="IPR024259">
    <property type="entry name" value="MerB_HTH_dom"/>
</dbReference>
<dbReference type="GO" id="GO:0018836">
    <property type="term" value="F:alkylmercury lyase activity"/>
    <property type="evidence" value="ECO:0007669"/>
    <property type="project" value="UniProtKB-EC"/>
</dbReference>
<feature type="domain" description="Alkylmercury lyase helix-turn-helix" evidence="10">
    <location>
        <begin position="8"/>
        <end position="78"/>
    </location>
</feature>
<keyword evidence="12" id="KW-1185">Reference proteome</keyword>
<name>A0A0X3VCQ2_9ACTN</name>
<evidence type="ECO:0000313" key="11">
    <source>
        <dbReference type="EMBL" id="KUL42559.1"/>
    </source>
</evidence>
<evidence type="ECO:0000256" key="1">
    <source>
        <dbReference type="ARBA" id="ARBA00000165"/>
    </source>
</evidence>
<dbReference type="SUPFAM" id="SSF46785">
    <property type="entry name" value="Winged helix' DNA-binding domain"/>
    <property type="match status" value="1"/>
</dbReference>
<comment type="caution">
    <text evidence="11">The sequence shown here is derived from an EMBL/GenBank/DDBJ whole genome shotgun (WGS) entry which is preliminary data.</text>
</comment>
<evidence type="ECO:0000256" key="7">
    <source>
        <dbReference type="ARBA" id="ARBA00023239"/>
    </source>
</evidence>
<dbReference type="EC" id="4.99.1.2" evidence="3"/>
<comment type="function">
    <text evidence="8">Cleaves the carbon-mercury bond of organomercurials such as phenylmercuric acetate. One product is Hg(2+), which is subsequently detoxified by the mercuric reductase.</text>
</comment>
<keyword evidence="5" id="KW-0475">Mercuric resistance</keyword>
<evidence type="ECO:0000256" key="8">
    <source>
        <dbReference type="ARBA" id="ARBA00025326"/>
    </source>
</evidence>
<organism evidence="11 12">
    <name type="scientific">Streptomyces regalis</name>
    <dbReference type="NCBI Taxonomy" id="68262"/>
    <lineage>
        <taxon>Bacteria</taxon>
        <taxon>Bacillati</taxon>
        <taxon>Actinomycetota</taxon>
        <taxon>Actinomycetes</taxon>
        <taxon>Kitasatosporales</taxon>
        <taxon>Streptomycetaceae</taxon>
        <taxon>Streptomyces</taxon>
    </lineage>
</organism>
<accession>A0A0X3VCQ2</accession>
<dbReference type="EMBL" id="LLZG01000052">
    <property type="protein sequence ID" value="KUL42559.1"/>
    <property type="molecule type" value="Genomic_DNA"/>
</dbReference>
<evidence type="ECO:0000256" key="5">
    <source>
        <dbReference type="ARBA" id="ARBA00022466"/>
    </source>
</evidence>
<comment type="similarity">
    <text evidence="2">Belongs to the MerB family.</text>
</comment>
<gene>
    <name evidence="11" type="ORF">ADL12_09970</name>
</gene>
<dbReference type="Pfam" id="PF03243">
    <property type="entry name" value="MerB"/>
    <property type="match status" value="1"/>
</dbReference>
<dbReference type="InterPro" id="IPR053717">
    <property type="entry name" value="MerB_lyase_sf"/>
</dbReference>
<reference evidence="12" key="1">
    <citation type="submission" date="2015-10" db="EMBL/GenBank/DDBJ databases">
        <authorList>
            <person name="Ju K.-S."/>
            <person name="Doroghazi J.R."/>
            <person name="Metcalf W.W."/>
        </authorList>
    </citation>
    <scope>NUCLEOTIDE SEQUENCE [LARGE SCALE GENOMIC DNA]</scope>
    <source>
        <strain evidence="12">NRRL 3151</strain>
    </source>
</reference>
<evidence type="ECO:0000259" key="10">
    <source>
        <dbReference type="Pfam" id="PF12324"/>
    </source>
</evidence>
<dbReference type="PRINTS" id="PR01699">
    <property type="entry name" value="ORGNOHGLYASE"/>
</dbReference>
<dbReference type="PIRSF" id="PIRSF001458">
    <property type="entry name" value="MerB"/>
    <property type="match status" value="1"/>
</dbReference>
<sequence length="213" mass="22726">MDTDSRQFATRFLDAVSSAPGLNFPLLRLVQTLLVSGGPVTLDQLAAWANRPVAEIHEALAAMPDTEYDAEGRIIGYGLTFTPTPHRYETGGHTFYAWCALDTLVFPAILGHTAQVTSPCRATGEPVRLTATPDGPTEVEPATAVVSLVTPDAPSSVRVSFCNQVRFFASADAAKDWLAEHPDAKVLPVAEAFDVGRPIIEQILAGDTASDCC</sequence>
<dbReference type="SUPFAM" id="SSF160387">
    <property type="entry name" value="NosL/MerB-like"/>
    <property type="match status" value="1"/>
</dbReference>
<keyword evidence="7 11" id="KW-0456">Lyase</keyword>
<evidence type="ECO:0000313" key="12">
    <source>
        <dbReference type="Proteomes" id="UP000053923"/>
    </source>
</evidence>
<evidence type="ECO:0000256" key="2">
    <source>
        <dbReference type="ARBA" id="ARBA00009443"/>
    </source>
</evidence>
<protein>
    <recommendedName>
        <fullName evidence="4">Alkylmercury lyase</fullName>
        <ecNumber evidence="3">4.99.1.2</ecNumber>
    </recommendedName>
    <alternativeName>
        <fullName evidence="9">Organomercurial lyase</fullName>
    </alternativeName>
</protein>
<dbReference type="NCBIfam" id="NF009710">
    <property type="entry name" value="PRK13239.1"/>
    <property type="match status" value="1"/>
</dbReference>
<dbReference type="InterPro" id="IPR036390">
    <property type="entry name" value="WH_DNA-bd_sf"/>
</dbReference>
<dbReference type="InterPro" id="IPR004927">
    <property type="entry name" value="MerB"/>
</dbReference>
<dbReference type="Gene3D" id="3.30.450.410">
    <property type="match status" value="1"/>
</dbReference>
<proteinExistence type="inferred from homology"/>
<keyword evidence="6" id="KW-0476">Mercury</keyword>
<dbReference type="RefSeq" id="WP_062700704.1">
    <property type="nucleotide sequence ID" value="NZ_LLZG01000052.1"/>
</dbReference>
<dbReference type="OrthoDB" id="7185309at2"/>
<dbReference type="GO" id="GO:0046689">
    <property type="term" value="P:response to mercury ion"/>
    <property type="evidence" value="ECO:0007669"/>
    <property type="project" value="UniProtKB-KW"/>
</dbReference>
<evidence type="ECO:0000256" key="4">
    <source>
        <dbReference type="ARBA" id="ARBA00018180"/>
    </source>
</evidence>
<evidence type="ECO:0000256" key="6">
    <source>
        <dbReference type="ARBA" id="ARBA00022914"/>
    </source>
</evidence>
<dbReference type="NCBIfam" id="NF033555">
    <property type="entry name" value="lyase_MerB"/>
    <property type="match status" value="1"/>
</dbReference>